<protein>
    <submittedName>
        <fullName evidence="1">Uncharacterized protein</fullName>
    </submittedName>
</protein>
<keyword evidence="2" id="KW-1185">Reference proteome</keyword>
<evidence type="ECO:0000313" key="2">
    <source>
        <dbReference type="Proteomes" id="UP000053989"/>
    </source>
</evidence>
<dbReference type="AlphaFoldDB" id="A0A0C3DQY9"/>
<feature type="non-terminal residue" evidence="1">
    <location>
        <position position="65"/>
    </location>
</feature>
<name>A0A0C3DQY9_9AGAM</name>
<dbReference type="Proteomes" id="UP000053989">
    <property type="component" value="Unassembled WGS sequence"/>
</dbReference>
<accession>A0A0C3DQY9</accession>
<dbReference type="OrthoDB" id="3157803at2759"/>
<dbReference type="InParanoid" id="A0A0C3DQY9"/>
<reference evidence="1 2" key="1">
    <citation type="submission" date="2014-04" db="EMBL/GenBank/DDBJ databases">
        <authorList>
            <consortium name="DOE Joint Genome Institute"/>
            <person name="Kuo A."/>
            <person name="Kohler A."/>
            <person name="Nagy L.G."/>
            <person name="Floudas D."/>
            <person name="Copeland A."/>
            <person name="Barry K.W."/>
            <person name="Cichocki N."/>
            <person name="Veneault-Fourrey C."/>
            <person name="LaButti K."/>
            <person name="Lindquist E.A."/>
            <person name="Lipzen A."/>
            <person name="Lundell T."/>
            <person name="Morin E."/>
            <person name="Murat C."/>
            <person name="Sun H."/>
            <person name="Tunlid A."/>
            <person name="Henrissat B."/>
            <person name="Grigoriev I.V."/>
            <person name="Hibbett D.S."/>
            <person name="Martin F."/>
            <person name="Nordberg H.P."/>
            <person name="Cantor M.N."/>
            <person name="Hua S.X."/>
        </authorList>
    </citation>
    <scope>NUCLEOTIDE SEQUENCE [LARGE SCALE GENOMIC DNA]</scope>
    <source>
        <strain evidence="1 2">Foug A</strain>
    </source>
</reference>
<dbReference type="EMBL" id="KN822086">
    <property type="protein sequence ID" value="KIM58416.1"/>
    <property type="molecule type" value="Genomic_DNA"/>
</dbReference>
<sequence length="65" mass="7303">MRPQTRLSDLPSTHDITNYIHNSFIKFISTLKKQLQGDHIGCVSTTADLWSVNQTKASFMGITAH</sequence>
<organism evidence="1 2">
    <name type="scientific">Scleroderma citrinum Foug A</name>
    <dbReference type="NCBI Taxonomy" id="1036808"/>
    <lineage>
        <taxon>Eukaryota</taxon>
        <taxon>Fungi</taxon>
        <taxon>Dikarya</taxon>
        <taxon>Basidiomycota</taxon>
        <taxon>Agaricomycotina</taxon>
        <taxon>Agaricomycetes</taxon>
        <taxon>Agaricomycetidae</taxon>
        <taxon>Boletales</taxon>
        <taxon>Sclerodermatineae</taxon>
        <taxon>Sclerodermataceae</taxon>
        <taxon>Scleroderma</taxon>
    </lineage>
</organism>
<evidence type="ECO:0000313" key="1">
    <source>
        <dbReference type="EMBL" id="KIM58416.1"/>
    </source>
</evidence>
<proteinExistence type="predicted"/>
<reference evidence="2" key="2">
    <citation type="submission" date="2015-01" db="EMBL/GenBank/DDBJ databases">
        <title>Evolutionary Origins and Diversification of the Mycorrhizal Mutualists.</title>
        <authorList>
            <consortium name="DOE Joint Genome Institute"/>
            <consortium name="Mycorrhizal Genomics Consortium"/>
            <person name="Kohler A."/>
            <person name="Kuo A."/>
            <person name="Nagy L.G."/>
            <person name="Floudas D."/>
            <person name="Copeland A."/>
            <person name="Barry K.W."/>
            <person name="Cichocki N."/>
            <person name="Veneault-Fourrey C."/>
            <person name="LaButti K."/>
            <person name="Lindquist E.A."/>
            <person name="Lipzen A."/>
            <person name="Lundell T."/>
            <person name="Morin E."/>
            <person name="Murat C."/>
            <person name="Riley R."/>
            <person name="Ohm R."/>
            <person name="Sun H."/>
            <person name="Tunlid A."/>
            <person name="Henrissat B."/>
            <person name="Grigoriev I.V."/>
            <person name="Hibbett D.S."/>
            <person name="Martin F."/>
        </authorList>
    </citation>
    <scope>NUCLEOTIDE SEQUENCE [LARGE SCALE GENOMIC DNA]</scope>
    <source>
        <strain evidence="2">Foug A</strain>
    </source>
</reference>
<dbReference type="HOGENOM" id="CLU_2856070_0_0_1"/>
<gene>
    <name evidence="1" type="ORF">SCLCIDRAFT_46504</name>
</gene>